<dbReference type="EMBL" id="AK221290">
    <property type="protein sequence ID" value="BAD94009.1"/>
    <property type="molecule type" value="mRNA"/>
</dbReference>
<organism evidence="1">
    <name type="scientific">Arabidopsis thaliana</name>
    <name type="common">Mouse-ear cress</name>
    <dbReference type="NCBI Taxonomy" id="3702"/>
    <lineage>
        <taxon>Eukaryota</taxon>
        <taxon>Viridiplantae</taxon>
        <taxon>Streptophyta</taxon>
        <taxon>Embryophyta</taxon>
        <taxon>Tracheophyta</taxon>
        <taxon>Spermatophyta</taxon>
        <taxon>Magnoliopsida</taxon>
        <taxon>eudicotyledons</taxon>
        <taxon>Gunneridae</taxon>
        <taxon>Pentapetalae</taxon>
        <taxon>rosids</taxon>
        <taxon>malvids</taxon>
        <taxon>Brassicales</taxon>
        <taxon>Brassicaceae</taxon>
        <taxon>Camelineae</taxon>
        <taxon>Arabidopsis</taxon>
    </lineage>
</organism>
<feature type="non-terminal residue" evidence="1">
    <location>
        <position position="1"/>
    </location>
</feature>
<evidence type="ECO:0000313" key="1">
    <source>
        <dbReference type="EMBL" id="BAD94009.1"/>
    </source>
</evidence>
<protein>
    <submittedName>
        <fullName evidence="1">Uncharacterized protein</fullName>
    </submittedName>
</protein>
<accession>Q56YN1</accession>
<proteinExistence type="evidence at transcript level"/>
<dbReference type="AlphaFoldDB" id="Q56YN1"/>
<sequence length="67" mass="7734">ESQPRQKINFSLFSLYDYSERGNMIFVSPSSLFTGFVSGMVQLCLRRGDSFLPKHNSLQHKIDEYDA</sequence>
<reference evidence="1" key="1">
    <citation type="submission" date="2005-03" db="EMBL/GenBank/DDBJ databases">
        <title>Large-scale analysis of RIKEN Arabidopsis full-length (RAFL) cDNAs.</title>
        <authorList>
            <person name="Totoki Y."/>
            <person name="Seki M."/>
            <person name="Ishida J."/>
            <person name="Nakajima M."/>
            <person name="Enju A."/>
            <person name="Kamiya A."/>
            <person name="Narusaka M."/>
            <person name="Shin-i T."/>
            <person name="Nakagawa M."/>
            <person name="Sakamoto N."/>
            <person name="Oishi K."/>
            <person name="Kohara Y."/>
            <person name="Kobayashi M."/>
            <person name="Toyoda A."/>
            <person name="Sakaki Y."/>
            <person name="Sakurai T."/>
            <person name="Iida K."/>
            <person name="Akiyama K."/>
            <person name="Satou M."/>
            <person name="Toyoda T."/>
            <person name="Konagaya A."/>
            <person name="Carninci P."/>
            <person name="Kawai J."/>
            <person name="Hayashizaki Y."/>
            <person name="Shinozaki K."/>
        </authorList>
    </citation>
    <scope>NUCLEOTIDE SEQUENCE</scope>
</reference>
<name>Q56YN1_ARATH</name>